<dbReference type="InterPro" id="IPR012939">
    <property type="entry name" value="Glyco_hydro_92"/>
</dbReference>
<keyword evidence="3" id="KW-0106">Calcium</keyword>
<evidence type="ECO:0000259" key="6">
    <source>
        <dbReference type="Pfam" id="PF17678"/>
    </source>
</evidence>
<dbReference type="Pfam" id="PF17678">
    <property type="entry name" value="Glyco_hydro_92N"/>
    <property type="match status" value="1"/>
</dbReference>
<evidence type="ECO:0000256" key="3">
    <source>
        <dbReference type="ARBA" id="ARBA00022837"/>
    </source>
</evidence>
<dbReference type="PANTHER" id="PTHR12143">
    <property type="entry name" value="PEPTIDE N-GLYCANASE PNGASE -RELATED"/>
    <property type="match status" value="1"/>
</dbReference>
<sequence length="583" mass="65840">MKKLIITCLCALIGLCVHSQTQYINPFIGTQGMGHTFPGACVPHGGVQLSPETDTIPHSVDGVYQKEVYKYCAGYQYDDTTIVGFSHTHFSGTGHSDLGDILLMPTTGKIQLNPGTKSNPTLGYRSTFRHENETASPGYYSVLLDEYQVKAELTTTERVGVHRYTYPKGEGNLILDLNHGIYNYDGKTLWSGICVESDTLVTGFRMTNGWARMNLIYFAISFSHPILRYESKDTSKRSLYGGFWRKFDVQHNFPEMEGRELKAGFVFDLSDGRSLEIKVAISAVDKEGALLNLKKETQGKNFDKVLAEAKSKWNKAVSSISVNGTEEVKELFYTSLYRTLIHPSVYMDVDGRYRGIDHSIHNAEHFTNYTIFSLWDTFRALHPLINLIDANKSKDMMESIMAHQGQSIHKALPVWSHMGNENWCMIGYHGVSLLSDAFAKGIPMDGKKALEAMVQSSNLTYYDGLGSYIEKGYVPLNENVSSASISLEYSYDDWTIYRMALMAGNAELANQYKQRAYNYQKSFLNGYARPRYKDGRWKEDFNIYETHGQGFIEGNSLNYSFFVPHDVKGMINLMGEIKLSYVA</sequence>
<dbReference type="InterPro" id="IPR041371">
    <property type="entry name" value="GH92_N"/>
</dbReference>
<dbReference type="Gene3D" id="3.30.2080.10">
    <property type="entry name" value="GH92 mannosidase domain"/>
    <property type="match status" value="1"/>
</dbReference>
<dbReference type="Gene3D" id="2.70.98.10">
    <property type="match status" value="1"/>
</dbReference>
<evidence type="ECO:0000256" key="1">
    <source>
        <dbReference type="ARBA" id="ARBA00001913"/>
    </source>
</evidence>
<dbReference type="GO" id="GO:0005829">
    <property type="term" value="C:cytosol"/>
    <property type="evidence" value="ECO:0007669"/>
    <property type="project" value="TreeGrafter"/>
</dbReference>
<dbReference type="InterPro" id="IPR005887">
    <property type="entry name" value="GH92_a_mannosidase_put"/>
</dbReference>
<dbReference type="GO" id="GO:0005975">
    <property type="term" value="P:carbohydrate metabolic process"/>
    <property type="evidence" value="ECO:0007669"/>
    <property type="project" value="InterPro"/>
</dbReference>
<dbReference type="EMBL" id="CP013020">
    <property type="protein sequence ID" value="ALK86504.1"/>
    <property type="molecule type" value="Genomic_DNA"/>
</dbReference>
<accession>A0A0P0M5K9</accession>
<comment type="subunit">
    <text evidence="2">Monomer.</text>
</comment>
<organism evidence="7 8">
    <name type="scientific">Phocaeicola vulgatus</name>
    <name type="common">Bacteroides vulgatus</name>
    <dbReference type="NCBI Taxonomy" id="821"/>
    <lineage>
        <taxon>Bacteria</taxon>
        <taxon>Pseudomonadati</taxon>
        <taxon>Bacteroidota</taxon>
        <taxon>Bacteroidia</taxon>
        <taxon>Bacteroidales</taxon>
        <taxon>Bacteroidaceae</taxon>
        <taxon>Phocaeicola</taxon>
    </lineage>
</organism>
<dbReference type="Pfam" id="PF07971">
    <property type="entry name" value="Glyco_hydro_92"/>
    <property type="match status" value="1"/>
</dbReference>
<feature type="chain" id="PRO_5006050633" evidence="4">
    <location>
        <begin position="20"/>
        <end position="583"/>
    </location>
</feature>
<evidence type="ECO:0000256" key="4">
    <source>
        <dbReference type="SAM" id="SignalP"/>
    </source>
</evidence>
<proteinExistence type="predicted"/>
<name>A0A0P0M5K9_PHOVU</name>
<keyword evidence="4" id="KW-0732">Signal</keyword>
<evidence type="ECO:0000313" key="8">
    <source>
        <dbReference type="Proteomes" id="UP000061587"/>
    </source>
</evidence>
<dbReference type="InterPro" id="IPR050883">
    <property type="entry name" value="PNGase"/>
</dbReference>
<dbReference type="PATRIC" id="fig|821.40.peg.4734"/>
<dbReference type="GO" id="GO:0006516">
    <property type="term" value="P:glycoprotein catabolic process"/>
    <property type="evidence" value="ECO:0007669"/>
    <property type="project" value="TreeGrafter"/>
</dbReference>
<reference evidence="7 8" key="2">
    <citation type="journal article" date="2016" name="Genome Biol. Evol.">
        <title>Extensive mobilome-driven genome diversification in mouse gut-associated Bacteroides vulgatus mpk.</title>
        <authorList>
            <person name="Lange A."/>
            <person name="Beier S."/>
            <person name="Steimle A."/>
            <person name="Autenrieth I.B."/>
            <person name="Huson D.H."/>
            <person name="Frick J.S."/>
        </authorList>
    </citation>
    <scope>NUCLEOTIDE SEQUENCE [LARGE SCALE GENOMIC DNA]</scope>
    <source>
        <strain evidence="8">mpk</strain>
    </source>
</reference>
<evidence type="ECO:0000313" key="7">
    <source>
        <dbReference type="EMBL" id="ALK86504.1"/>
    </source>
</evidence>
<dbReference type="InterPro" id="IPR008928">
    <property type="entry name" value="6-hairpin_glycosidase_sf"/>
</dbReference>
<dbReference type="PANTHER" id="PTHR12143:SF39">
    <property type="entry name" value="SECRETED PROTEIN"/>
    <property type="match status" value="1"/>
</dbReference>
<gene>
    <name evidence="7" type="ORF">BvMPK_3952</name>
</gene>
<evidence type="ECO:0000259" key="5">
    <source>
        <dbReference type="Pfam" id="PF07971"/>
    </source>
</evidence>
<comment type="cofactor">
    <cofactor evidence="1">
        <name>Ca(2+)</name>
        <dbReference type="ChEBI" id="CHEBI:29108"/>
    </cofactor>
</comment>
<dbReference type="AlphaFoldDB" id="A0A0P0M5K9"/>
<evidence type="ECO:0000256" key="2">
    <source>
        <dbReference type="ARBA" id="ARBA00011245"/>
    </source>
</evidence>
<dbReference type="Gene3D" id="1.20.1610.10">
    <property type="entry name" value="alpha-1,2-mannosidases domains"/>
    <property type="match status" value="1"/>
</dbReference>
<dbReference type="Gene3D" id="1.20.1050.60">
    <property type="entry name" value="alpha-1,2-mannosidase"/>
    <property type="match status" value="1"/>
</dbReference>
<feature type="domain" description="Glycosyl hydrolase family 92" evidence="5">
    <location>
        <begin position="289"/>
        <end position="576"/>
    </location>
</feature>
<feature type="domain" description="Glycosyl hydrolase family 92 N-terminal" evidence="6">
    <location>
        <begin position="23"/>
        <end position="282"/>
    </location>
</feature>
<dbReference type="SUPFAM" id="SSF48208">
    <property type="entry name" value="Six-hairpin glycosidases"/>
    <property type="match status" value="1"/>
</dbReference>
<protein>
    <submittedName>
        <fullName evidence="7">Alpha-1,2-mannosidase</fullName>
    </submittedName>
</protein>
<dbReference type="Proteomes" id="UP000061587">
    <property type="component" value="Chromosome"/>
</dbReference>
<dbReference type="InterPro" id="IPR014718">
    <property type="entry name" value="GH-type_carb-bd"/>
</dbReference>
<dbReference type="GO" id="GO:0030246">
    <property type="term" value="F:carbohydrate binding"/>
    <property type="evidence" value="ECO:0007669"/>
    <property type="project" value="InterPro"/>
</dbReference>
<dbReference type="GO" id="GO:0000224">
    <property type="term" value="F:peptide-N4-(N-acetyl-beta-glucosaminyl)asparagine amidase activity"/>
    <property type="evidence" value="ECO:0007669"/>
    <property type="project" value="TreeGrafter"/>
</dbReference>
<feature type="signal peptide" evidence="4">
    <location>
        <begin position="1"/>
        <end position="19"/>
    </location>
</feature>
<reference evidence="8" key="1">
    <citation type="submission" date="2015-10" db="EMBL/GenBank/DDBJ databases">
        <title>Extensive mobilome-driven genome diversification in gut-associated Bacteroides vulgatus mpk.</title>
        <authorList>
            <person name="Beier S."/>
            <person name="Lange A."/>
            <person name="Huson D.H."/>
            <person name="Frick J.-S."/>
            <person name="Autenrieth I.B."/>
        </authorList>
    </citation>
    <scope>NUCLEOTIDE SEQUENCE [LARGE SCALE GENOMIC DNA]</scope>
    <source>
        <strain evidence="8">mpk</strain>
    </source>
</reference>
<dbReference type="NCBIfam" id="TIGR01180">
    <property type="entry name" value="aman2_put"/>
    <property type="match status" value="1"/>
</dbReference>